<sequence length="649" mass="75749">MALNNNSPPEQLRLLQEYCGQVQDESRKLIQQASQQLEKQGSWMKDQSLKSLQDTRERLEQRREWLQDQVPKQLNVARTKIQDHGSTCLQTLRLWWDNFRAWCSFQWRKSIRPMLEPFVRWCTLQWLVVLEFVRLIQLRDYRFRMDNFIINWKDELFRLAIFFNIFLLLTQVTNWQMSYMKYYAGIVSSQTHMETRDLPFHVRSRSAALSRVSPLVVDDDKMQCLNWKGPPPPVIVNAAPPPTGLVVTMLLGESSLDFVCSFFPGQLENFLLPQALDVLFLVPPDNTPSHQDGGGKTMMEQVLECLQLSDKPVKATKKWKNLDGSTLTTSEYVLGVVDPNDSRSSRSISVFLGETVIELPRYVREDPSILQKPMTNRCDAPVNYISATRWYTDEMLHLSILKDYEYFVKMDTDVAFVKQLPFNILHDMKLRGALFGHTANFARMAPLPCGDEITTAIKAFQLRWLHYEEGDRLAAEELFPFKPKSKVTWGGAICSSNNARMHMDTDYYYSNLIIGRTDYFQREEVRALGRFMTEYPHGFFKYRWTDQSFWHFALGLFVNDFEGGNVVADYTDFRCAPLQNCWWSYFNRDQFPTEMEKCRNGGAFVHSKSTQSWVKEWSQLNVTSCLAIAERPTIPYESQYRHECPQGII</sequence>
<dbReference type="EMBL" id="CAICTM010001677">
    <property type="protein sequence ID" value="CAB9525462.1"/>
    <property type="molecule type" value="Genomic_DNA"/>
</dbReference>
<evidence type="ECO:0000313" key="1">
    <source>
        <dbReference type="EMBL" id="CAB9525462.1"/>
    </source>
</evidence>
<proteinExistence type="predicted"/>
<dbReference type="Proteomes" id="UP001153069">
    <property type="component" value="Unassembled WGS sequence"/>
</dbReference>
<keyword evidence="2" id="KW-1185">Reference proteome</keyword>
<name>A0A9N8HU15_9STRA</name>
<evidence type="ECO:0000313" key="2">
    <source>
        <dbReference type="Proteomes" id="UP001153069"/>
    </source>
</evidence>
<evidence type="ECO:0008006" key="3">
    <source>
        <dbReference type="Google" id="ProtNLM"/>
    </source>
</evidence>
<accession>A0A9N8HU15</accession>
<dbReference type="InterPro" id="IPR029044">
    <property type="entry name" value="Nucleotide-diphossugar_trans"/>
</dbReference>
<organism evidence="1 2">
    <name type="scientific">Seminavis robusta</name>
    <dbReference type="NCBI Taxonomy" id="568900"/>
    <lineage>
        <taxon>Eukaryota</taxon>
        <taxon>Sar</taxon>
        <taxon>Stramenopiles</taxon>
        <taxon>Ochrophyta</taxon>
        <taxon>Bacillariophyta</taxon>
        <taxon>Bacillariophyceae</taxon>
        <taxon>Bacillariophycidae</taxon>
        <taxon>Naviculales</taxon>
        <taxon>Naviculaceae</taxon>
        <taxon>Seminavis</taxon>
    </lineage>
</organism>
<dbReference type="Gene3D" id="3.90.550.10">
    <property type="entry name" value="Spore Coat Polysaccharide Biosynthesis Protein SpsA, Chain A"/>
    <property type="match status" value="1"/>
</dbReference>
<comment type="caution">
    <text evidence="1">The sequence shown here is derived from an EMBL/GenBank/DDBJ whole genome shotgun (WGS) entry which is preliminary data.</text>
</comment>
<dbReference type="OrthoDB" id="439943at2759"/>
<dbReference type="SUPFAM" id="SSF53448">
    <property type="entry name" value="Nucleotide-diphospho-sugar transferases"/>
    <property type="match status" value="1"/>
</dbReference>
<reference evidence="1" key="1">
    <citation type="submission" date="2020-06" db="EMBL/GenBank/DDBJ databases">
        <authorList>
            <consortium name="Plant Systems Biology data submission"/>
        </authorList>
    </citation>
    <scope>NUCLEOTIDE SEQUENCE</scope>
    <source>
        <strain evidence="1">D6</strain>
    </source>
</reference>
<protein>
    <recommendedName>
        <fullName evidence="3">Nucleotide-diphospho-sugar transferase domain-containing protein</fullName>
    </recommendedName>
</protein>
<gene>
    <name evidence="1" type="ORF">SEMRO_1679_G290700.4</name>
</gene>
<dbReference type="AlphaFoldDB" id="A0A9N8HU15"/>